<dbReference type="SFLD" id="SFLDG01083">
    <property type="entry name" value="Uncharacterised_Radical_SAM_Su"/>
    <property type="match status" value="1"/>
</dbReference>
<dbReference type="Proteomes" id="UP000886069">
    <property type="component" value="Unassembled WGS sequence"/>
</dbReference>
<dbReference type="SMART" id="SM00729">
    <property type="entry name" value="Elp3"/>
    <property type="match status" value="1"/>
</dbReference>
<dbReference type="CDD" id="cd01335">
    <property type="entry name" value="Radical_SAM"/>
    <property type="match status" value="1"/>
</dbReference>
<keyword evidence="6" id="KW-0411">Iron-sulfur</keyword>
<dbReference type="InterPro" id="IPR040084">
    <property type="entry name" value="GTPase_Obg"/>
</dbReference>
<dbReference type="SUPFAM" id="SSF102114">
    <property type="entry name" value="Radical SAM enzymes"/>
    <property type="match status" value="1"/>
</dbReference>
<feature type="non-terminal residue" evidence="8">
    <location>
        <position position="290"/>
    </location>
</feature>
<evidence type="ECO:0000256" key="1">
    <source>
        <dbReference type="ARBA" id="ARBA00001966"/>
    </source>
</evidence>
<evidence type="ECO:0000256" key="2">
    <source>
        <dbReference type="ARBA" id="ARBA00022485"/>
    </source>
</evidence>
<dbReference type="PANTHER" id="PTHR43787:SF11">
    <property type="entry name" value="UPF0026 PROTEIN SLR1464"/>
    <property type="match status" value="1"/>
</dbReference>
<dbReference type="PROSITE" id="PS51918">
    <property type="entry name" value="RADICAL_SAM"/>
    <property type="match status" value="1"/>
</dbReference>
<evidence type="ECO:0000256" key="6">
    <source>
        <dbReference type="ARBA" id="ARBA00023014"/>
    </source>
</evidence>
<evidence type="ECO:0000259" key="7">
    <source>
        <dbReference type="PROSITE" id="PS51918"/>
    </source>
</evidence>
<dbReference type="InterPro" id="IPR058240">
    <property type="entry name" value="rSAM_sf"/>
</dbReference>
<dbReference type="GO" id="GO:0003824">
    <property type="term" value="F:catalytic activity"/>
    <property type="evidence" value="ECO:0007669"/>
    <property type="project" value="InterPro"/>
</dbReference>
<keyword evidence="5" id="KW-0408">Iron</keyword>
<reference evidence="8" key="1">
    <citation type="journal article" date="2020" name="mSystems">
        <title>Genome- and Community-Level Interaction Insights into Carbon Utilization and Element Cycling Functions of Hydrothermarchaeota in Hydrothermal Sediment.</title>
        <authorList>
            <person name="Zhou Z."/>
            <person name="Liu Y."/>
            <person name="Xu W."/>
            <person name="Pan J."/>
            <person name="Luo Z.H."/>
            <person name="Li M."/>
        </authorList>
    </citation>
    <scope>NUCLEOTIDE SEQUENCE [LARGE SCALE GENOMIC DNA]</scope>
    <source>
        <strain evidence="8">SpSt-1233</strain>
    </source>
</reference>
<dbReference type="InterPro" id="IPR007197">
    <property type="entry name" value="rSAM"/>
</dbReference>
<dbReference type="GO" id="GO:0046872">
    <property type="term" value="F:metal ion binding"/>
    <property type="evidence" value="ECO:0007669"/>
    <property type="project" value="UniProtKB-KW"/>
</dbReference>
<keyword evidence="3" id="KW-0949">S-adenosyl-L-methionine</keyword>
<gene>
    <name evidence="8" type="ORF">ENO08_00435</name>
</gene>
<proteinExistence type="predicted"/>
<comment type="caution">
    <text evidence="8">The sequence shown here is derived from an EMBL/GenBank/DDBJ whole genome shotgun (WGS) entry which is preliminary data.</text>
</comment>
<organism evidence="8">
    <name type="scientific">Eiseniibacteriota bacterium</name>
    <dbReference type="NCBI Taxonomy" id="2212470"/>
    <lineage>
        <taxon>Bacteria</taxon>
        <taxon>Candidatus Eiseniibacteriota</taxon>
    </lineage>
</organism>
<evidence type="ECO:0000313" key="8">
    <source>
        <dbReference type="EMBL" id="HER42911.1"/>
    </source>
</evidence>
<dbReference type="Pfam" id="PF04055">
    <property type="entry name" value="Radical_SAM"/>
    <property type="match status" value="1"/>
</dbReference>
<keyword evidence="2" id="KW-0004">4Fe-4S</keyword>
<dbReference type="InterPro" id="IPR006638">
    <property type="entry name" value="Elp3/MiaA/NifB-like_rSAM"/>
</dbReference>
<dbReference type="PANTHER" id="PTHR43787">
    <property type="entry name" value="FEMO COFACTOR BIOSYNTHESIS PROTEIN NIFB-RELATED"/>
    <property type="match status" value="1"/>
</dbReference>
<dbReference type="GO" id="GO:0051539">
    <property type="term" value="F:4 iron, 4 sulfur cluster binding"/>
    <property type="evidence" value="ECO:0007669"/>
    <property type="project" value="UniProtKB-KW"/>
</dbReference>
<dbReference type="AlphaFoldDB" id="A0A7V2ATD3"/>
<dbReference type="InterPro" id="IPR013785">
    <property type="entry name" value="Aldolase_TIM"/>
</dbReference>
<dbReference type="SFLD" id="SFLDS00029">
    <property type="entry name" value="Radical_SAM"/>
    <property type="match status" value="1"/>
</dbReference>
<feature type="domain" description="Radical SAM core" evidence="7">
    <location>
        <begin position="37"/>
        <end position="262"/>
    </location>
</feature>
<evidence type="ECO:0000256" key="5">
    <source>
        <dbReference type="ARBA" id="ARBA00023004"/>
    </source>
</evidence>
<comment type="cofactor">
    <cofactor evidence="1">
        <name>[4Fe-4S] cluster</name>
        <dbReference type="ChEBI" id="CHEBI:49883"/>
    </cofactor>
</comment>
<accession>A0A7V2ATD3</accession>
<evidence type="ECO:0000256" key="3">
    <source>
        <dbReference type="ARBA" id="ARBA00022691"/>
    </source>
</evidence>
<evidence type="ECO:0000256" key="4">
    <source>
        <dbReference type="ARBA" id="ARBA00022723"/>
    </source>
</evidence>
<protein>
    <submittedName>
        <fullName evidence="8">Radical SAM protein</fullName>
    </submittedName>
</protein>
<dbReference type="EMBL" id="DSEC01000034">
    <property type="protein sequence ID" value="HER42911.1"/>
    <property type="molecule type" value="Genomic_DNA"/>
</dbReference>
<sequence>MRGVTRYRMMPARRNKMKGVPMNDVAMIAYGPVPSRRLGQSVGINNIPPKICTYSCVYCQLGNTVNMQIERRQFYEPEQLVEAVRRKVEGAARNNEPIDYLTFVPDGEPTLDVNLGRELVLLKELGIRRAVISNASLISQKQVRDELAEADWVSLKIDAVDRDIWRRIDRPHRGLDLEAILDGIAAFSRSFTGDLTIETMLVRDLNDGEEAIGKTAVFIEGVRPKKCYLSIPTRPPAAGWVRAATEAALTRAYRIFEAHGLDTEYIIGYEGNAFAYTGDVEKDLLSITAV</sequence>
<dbReference type="Gene3D" id="3.20.20.70">
    <property type="entry name" value="Aldolase class I"/>
    <property type="match status" value="1"/>
</dbReference>
<name>A0A7V2ATD3_UNCEI</name>
<keyword evidence="4" id="KW-0479">Metal-binding</keyword>